<dbReference type="OrthoDB" id="360521at2759"/>
<dbReference type="GO" id="GO:0006289">
    <property type="term" value="P:nucleotide-excision repair"/>
    <property type="evidence" value="ECO:0007669"/>
    <property type="project" value="InterPro"/>
</dbReference>
<organism evidence="3 4">
    <name type="scientific">Triparma columacea</name>
    <dbReference type="NCBI Taxonomy" id="722753"/>
    <lineage>
        <taxon>Eukaryota</taxon>
        <taxon>Sar</taxon>
        <taxon>Stramenopiles</taxon>
        <taxon>Ochrophyta</taxon>
        <taxon>Bolidophyceae</taxon>
        <taxon>Parmales</taxon>
        <taxon>Triparmaceae</taxon>
        <taxon>Triparma</taxon>
    </lineage>
</organism>
<dbReference type="GO" id="GO:0006351">
    <property type="term" value="P:DNA-templated transcription"/>
    <property type="evidence" value="ECO:0007669"/>
    <property type="project" value="InterPro"/>
</dbReference>
<dbReference type="EMBL" id="BRYA01000688">
    <property type="protein sequence ID" value="GMI29795.1"/>
    <property type="molecule type" value="Genomic_DNA"/>
</dbReference>
<dbReference type="Proteomes" id="UP001165065">
    <property type="component" value="Unassembled WGS sequence"/>
</dbReference>
<reference evidence="4" key="1">
    <citation type="journal article" date="2023" name="Commun. Biol.">
        <title>Genome analysis of Parmales, the sister group of diatoms, reveals the evolutionary specialization of diatoms from phago-mixotrophs to photoautotrophs.</title>
        <authorList>
            <person name="Ban H."/>
            <person name="Sato S."/>
            <person name="Yoshikawa S."/>
            <person name="Yamada K."/>
            <person name="Nakamura Y."/>
            <person name="Ichinomiya M."/>
            <person name="Sato N."/>
            <person name="Blanc-Mathieu R."/>
            <person name="Endo H."/>
            <person name="Kuwata A."/>
            <person name="Ogata H."/>
        </authorList>
    </citation>
    <scope>NUCLEOTIDE SEQUENCE [LARGE SCALE GENOMIC DNA]</scope>
</reference>
<feature type="region of interest" description="Disordered" evidence="1">
    <location>
        <begin position="107"/>
        <end position="175"/>
    </location>
</feature>
<keyword evidence="4" id="KW-1185">Reference proteome</keyword>
<dbReference type="InterPro" id="IPR035925">
    <property type="entry name" value="BSD_dom_sf"/>
</dbReference>
<evidence type="ECO:0000313" key="4">
    <source>
        <dbReference type="Proteomes" id="UP001165065"/>
    </source>
</evidence>
<evidence type="ECO:0000259" key="2">
    <source>
        <dbReference type="PROSITE" id="PS50858"/>
    </source>
</evidence>
<feature type="compositionally biased region" description="Basic and acidic residues" evidence="1">
    <location>
        <begin position="324"/>
        <end position="341"/>
    </location>
</feature>
<name>A0A9W7L3S7_9STRA</name>
<comment type="caution">
    <text evidence="3">The sequence shown here is derived from an EMBL/GenBank/DDBJ whole genome shotgun (WGS) entry which is preliminary data.</text>
</comment>
<dbReference type="SUPFAM" id="SSF140383">
    <property type="entry name" value="BSD domain-like"/>
    <property type="match status" value="1"/>
</dbReference>
<evidence type="ECO:0000256" key="1">
    <source>
        <dbReference type="SAM" id="MobiDB-lite"/>
    </source>
</evidence>
<evidence type="ECO:0000313" key="3">
    <source>
        <dbReference type="EMBL" id="GMI29795.1"/>
    </source>
</evidence>
<feature type="compositionally biased region" description="Basic and acidic residues" evidence="1">
    <location>
        <begin position="128"/>
        <end position="138"/>
    </location>
</feature>
<dbReference type="AlphaFoldDB" id="A0A9W7L3S7"/>
<feature type="domain" description="BSD" evidence="2">
    <location>
        <begin position="248"/>
        <end position="301"/>
    </location>
</feature>
<dbReference type="PANTHER" id="PTHR12856">
    <property type="entry name" value="TRANSCRIPTION INITIATION FACTOR IIH-RELATED"/>
    <property type="match status" value="1"/>
</dbReference>
<protein>
    <recommendedName>
        <fullName evidence="2">BSD domain-containing protein</fullName>
    </recommendedName>
</protein>
<sequence>MSSSTAFSVRNKVGKTSIPGTLLLTIYPSTLEGEDVINFTPASSVDTTNTADPITIKMTEIAGHQYSKETDKKHMMRIQLTSTSKWIMFVLETRGDLEAVKEGINKGIKKGGKSSPNNTPQTQGGGKGKKDIPNKDDSSGGGPSASSASKTTWGSSAPGSAPVSGSKKKRKRSNKAISIIESHEIASTRASLLANDPDLKAHYDELVGTGVVDESSFWDGQAEAITLERGKLRGATKKWTVKGKGLVMKEGKPVVLSKDMMFEIFVLHPQVLRAYEDKVITGEVGEEDFWVNYFRSKIFRGEEGGEGGDEMFSRYEGELEEEDGGRTEMGGRRKVEGGRIGGRKDEFDLTRSLEVERPLGQRGTWLGAEGGEGEGEGIMKGINKTSRAVVKEAEGGEGGEGGGWEEGGAMEEVEELVAIAEERKVRGVGMGDVKQMVIRDEGVYKGGAGEGENGEGVKVVDEGIFWREVREEGGGKGRQVEFPNSKMAKGIGGRLNKSFEESRNGEVRADNIQLHLEGDGHRAFKVNYEKCVKRVKGSLRLLFTLVRRGEIRGERDPGLDRLREKIKKEHEMVVGQIKKLKEDGGDRMGKIKGKILLPLRAQLEHCYEITGERKGGWN</sequence>
<feature type="region of interest" description="Disordered" evidence="1">
    <location>
        <begin position="319"/>
        <end position="341"/>
    </location>
</feature>
<accession>A0A9W7L3S7</accession>
<dbReference type="GO" id="GO:0000439">
    <property type="term" value="C:transcription factor TFIIH core complex"/>
    <property type="evidence" value="ECO:0007669"/>
    <property type="project" value="InterPro"/>
</dbReference>
<dbReference type="InterPro" id="IPR027079">
    <property type="entry name" value="Tfb1/GTF2H1"/>
</dbReference>
<feature type="compositionally biased region" description="Low complexity" evidence="1">
    <location>
        <begin position="144"/>
        <end position="165"/>
    </location>
</feature>
<dbReference type="PROSITE" id="PS50858">
    <property type="entry name" value="BSD"/>
    <property type="match status" value="1"/>
</dbReference>
<gene>
    <name evidence="3" type="ORF">TrCOL_g6143</name>
</gene>
<dbReference type="InterPro" id="IPR005607">
    <property type="entry name" value="BSD_dom"/>
</dbReference>
<proteinExistence type="predicted"/>